<keyword evidence="2" id="KW-0456">Lyase</keyword>
<accession>A0A2I0JWQ2</accession>
<dbReference type="GO" id="GO:0003856">
    <property type="term" value="F:3-dehydroquinate synthase activity"/>
    <property type="evidence" value="ECO:0007669"/>
    <property type="project" value="TreeGrafter"/>
</dbReference>
<proteinExistence type="predicted"/>
<evidence type="ECO:0000256" key="1">
    <source>
        <dbReference type="ARBA" id="ARBA00023027"/>
    </source>
</evidence>
<keyword evidence="4" id="KW-1185">Reference proteome</keyword>
<dbReference type="SUPFAM" id="SSF56796">
    <property type="entry name" value="Dehydroquinate synthase-like"/>
    <property type="match status" value="1"/>
</dbReference>
<dbReference type="EMBL" id="PGOL01001226">
    <property type="protein sequence ID" value="PKI59896.1"/>
    <property type="molecule type" value="Genomic_DNA"/>
</dbReference>
<sequence length="155" mass="16675">MASAANAISLSASPRLAASSSSDQLVVRLQSPSSVSFRPRSELKPARLSVASRANRLRICATAAPVMDKAASPKVPTIVDVDLGDRSYPIYIGSNLLDQPELLQRHVHGKRVLIVTNETIAPLYLDKVVHALTVGNPNVSVDHVILPDGEKYKNM</sequence>
<evidence type="ECO:0000313" key="3">
    <source>
        <dbReference type="EMBL" id="PKI59896.1"/>
    </source>
</evidence>
<organism evidence="3 4">
    <name type="scientific">Punica granatum</name>
    <name type="common">Pomegranate</name>
    <dbReference type="NCBI Taxonomy" id="22663"/>
    <lineage>
        <taxon>Eukaryota</taxon>
        <taxon>Viridiplantae</taxon>
        <taxon>Streptophyta</taxon>
        <taxon>Embryophyta</taxon>
        <taxon>Tracheophyta</taxon>
        <taxon>Spermatophyta</taxon>
        <taxon>Magnoliopsida</taxon>
        <taxon>eudicotyledons</taxon>
        <taxon>Gunneridae</taxon>
        <taxon>Pentapetalae</taxon>
        <taxon>rosids</taxon>
        <taxon>malvids</taxon>
        <taxon>Myrtales</taxon>
        <taxon>Lythraceae</taxon>
        <taxon>Punica</taxon>
    </lineage>
</organism>
<dbReference type="PANTHER" id="PTHR43622">
    <property type="entry name" value="3-DEHYDROQUINATE SYNTHASE"/>
    <property type="match status" value="1"/>
</dbReference>
<dbReference type="GO" id="GO:0009073">
    <property type="term" value="P:aromatic amino acid family biosynthetic process"/>
    <property type="evidence" value="ECO:0007669"/>
    <property type="project" value="TreeGrafter"/>
</dbReference>
<comment type="caution">
    <text evidence="3">The sequence shown here is derived from an EMBL/GenBank/DDBJ whole genome shotgun (WGS) entry which is preliminary data.</text>
</comment>
<protein>
    <recommendedName>
        <fullName evidence="5">3-dehydroquinate synthase domain-containing protein</fullName>
    </recommendedName>
</protein>
<evidence type="ECO:0000313" key="4">
    <source>
        <dbReference type="Proteomes" id="UP000233551"/>
    </source>
</evidence>
<dbReference type="AlphaFoldDB" id="A0A2I0JWQ2"/>
<evidence type="ECO:0000256" key="2">
    <source>
        <dbReference type="ARBA" id="ARBA00023239"/>
    </source>
</evidence>
<evidence type="ECO:0008006" key="5">
    <source>
        <dbReference type="Google" id="ProtNLM"/>
    </source>
</evidence>
<name>A0A2I0JWQ2_PUNGR</name>
<dbReference type="InterPro" id="IPR050071">
    <property type="entry name" value="Dehydroquinate_synthase"/>
</dbReference>
<gene>
    <name evidence="3" type="ORF">CRG98_019669</name>
</gene>
<keyword evidence="1" id="KW-0520">NAD</keyword>
<dbReference type="PANTHER" id="PTHR43622:SF7">
    <property type="entry name" value="3-DEHYDROQUINATE SYNTHASE, CHLOROPLASTIC"/>
    <property type="match status" value="1"/>
</dbReference>
<dbReference type="Proteomes" id="UP000233551">
    <property type="component" value="Unassembled WGS sequence"/>
</dbReference>
<dbReference type="STRING" id="22663.A0A2I0JWQ2"/>
<feature type="non-terminal residue" evidence="3">
    <location>
        <position position="155"/>
    </location>
</feature>
<reference evidence="3 4" key="1">
    <citation type="submission" date="2017-11" db="EMBL/GenBank/DDBJ databases">
        <title>De-novo sequencing of pomegranate (Punica granatum L.) genome.</title>
        <authorList>
            <person name="Akparov Z."/>
            <person name="Amiraslanov A."/>
            <person name="Hajiyeva S."/>
            <person name="Abbasov M."/>
            <person name="Kaur K."/>
            <person name="Hamwieh A."/>
            <person name="Solovyev V."/>
            <person name="Salamov A."/>
            <person name="Braich B."/>
            <person name="Kosarev P."/>
            <person name="Mahmoud A."/>
            <person name="Hajiyev E."/>
            <person name="Babayeva S."/>
            <person name="Izzatullayeva V."/>
            <person name="Mammadov A."/>
            <person name="Mammadov A."/>
            <person name="Sharifova S."/>
            <person name="Ojaghi J."/>
            <person name="Eynullazada K."/>
            <person name="Bayramov B."/>
            <person name="Abdulazimova A."/>
            <person name="Shahmuradov I."/>
        </authorList>
    </citation>
    <scope>NUCLEOTIDE SEQUENCE [LARGE SCALE GENOMIC DNA]</scope>
    <source>
        <strain evidence="4">cv. AG2017</strain>
        <tissue evidence="3">Leaf</tissue>
    </source>
</reference>
<dbReference type="Gene3D" id="3.40.50.1970">
    <property type="match status" value="1"/>
</dbReference>